<reference evidence="1 2" key="1">
    <citation type="submission" date="2016-10" db="EMBL/GenBank/DDBJ databases">
        <authorList>
            <person name="de Groot N.N."/>
        </authorList>
    </citation>
    <scope>NUCLEOTIDE SEQUENCE [LARGE SCALE GENOMIC DNA]</scope>
    <source>
        <strain evidence="1 2">MAR_2009_71</strain>
    </source>
</reference>
<organism evidence="1 2">
    <name type="scientific">Maribacter dokdonensis</name>
    <dbReference type="NCBI Taxonomy" id="320912"/>
    <lineage>
        <taxon>Bacteria</taxon>
        <taxon>Pseudomonadati</taxon>
        <taxon>Bacteroidota</taxon>
        <taxon>Flavobacteriia</taxon>
        <taxon>Flavobacteriales</taxon>
        <taxon>Flavobacteriaceae</taxon>
        <taxon>Maribacter</taxon>
    </lineage>
</organism>
<dbReference type="AlphaFoldDB" id="A0A1H4L121"/>
<dbReference type="EMBL" id="FNTB01000001">
    <property type="protein sequence ID" value="SEB64470.1"/>
    <property type="molecule type" value="Genomic_DNA"/>
</dbReference>
<sequence>MNNYYIEYLLLFIVYPNIKTEILNLYSNVPKQKLFRSSNEYEIRITIFIACYIHTTY</sequence>
<name>A0A1H4L121_9FLAO</name>
<protein>
    <submittedName>
        <fullName evidence="1">Uncharacterized protein</fullName>
    </submittedName>
</protein>
<dbReference type="Proteomes" id="UP000183038">
    <property type="component" value="Unassembled WGS sequence"/>
</dbReference>
<proteinExistence type="predicted"/>
<evidence type="ECO:0000313" key="2">
    <source>
        <dbReference type="Proteomes" id="UP000183038"/>
    </source>
</evidence>
<gene>
    <name evidence="1" type="ORF">SAMN05192540_1157</name>
</gene>
<evidence type="ECO:0000313" key="1">
    <source>
        <dbReference type="EMBL" id="SEB64470.1"/>
    </source>
</evidence>
<accession>A0A1H4L121</accession>